<feature type="compositionally biased region" description="Basic residues" evidence="1">
    <location>
        <begin position="271"/>
        <end position="281"/>
    </location>
</feature>
<feature type="compositionally biased region" description="Basic and acidic residues" evidence="1">
    <location>
        <begin position="39"/>
        <end position="51"/>
    </location>
</feature>
<evidence type="ECO:0000313" key="3">
    <source>
        <dbReference type="Proteomes" id="UP001218188"/>
    </source>
</evidence>
<feature type="region of interest" description="Disordered" evidence="1">
    <location>
        <begin position="210"/>
        <end position="305"/>
    </location>
</feature>
<name>A0AAD6WKW9_9AGAR</name>
<feature type="region of interest" description="Disordered" evidence="1">
    <location>
        <begin position="37"/>
        <end position="93"/>
    </location>
</feature>
<feature type="compositionally biased region" description="Basic residues" evidence="1">
    <location>
        <begin position="295"/>
        <end position="305"/>
    </location>
</feature>
<accession>A0AAD6WKW9</accession>
<reference evidence="2" key="1">
    <citation type="submission" date="2023-03" db="EMBL/GenBank/DDBJ databases">
        <title>Massive genome expansion in bonnet fungi (Mycena s.s.) driven by repeated elements and novel gene families across ecological guilds.</title>
        <authorList>
            <consortium name="Lawrence Berkeley National Laboratory"/>
            <person name="Harder C.B."/>
            <person name="Miyauchi S."/>
            <person name="Viragh M."/>
            <person name="Kuo A."/>
            <person name="Thoen E."/>
            <person name="Andreopoulos B."/>
            <person name="Lu D."/>
            <person name="Skrede I."/>
            <person name="Drula E."/>
            <person name="Henrissat B."/>
            <person name="Morin E."/>
            <person name="Kohler A."/>
            <person name="Barry K."/>
            <person name="LaButti K."/>
            <person name="Morin E."/>
            <person name="Salamov A."/>
            <person name="Lipzen A."/>
            <person name="Mereny Z."/>
            <person name="Hegedus B."/>
            <person name="Baldrian P."/>
            <person name="Stursova M."/>
            <person name="Weitz H."/>
            <person name="Taylor A."/>
            <person name="Grigoriev I.V."/>
            <person name="Nagy L.G."/>
            <person name="Martin F."/>
            <person name="Kauserud H."/>
        </authorList>
    </citation>
    <scope>NUCLEOTIDE SEQUENCE</scope>
    <source>
        <strain evidence="2">CBHHK200</strain>
    </source>
</reference>
<evidence type="ECO:0000256" key="1">
    <source>
        <dbReference type="SAM" id="MobiDB-lite"/>
    </source>
</evidence>
<organism evidence="2 3">
    <name type="scientific">Mycena alexandri</name>
    <dbReference type="NCBI Taxonomy" id="1745969"/>
    <lineage>
        <taxon>Eukaryota</taxon>
        <taxon>Fungi</taxon>
        <taxon>Dikarya</taxon>
        <taxon>Basidiomycota</taxon>
        <taxon>Agaricomycotina</taxon>
        <taxon>Agaricomycetes</taxon>
        <taxon>Agaricomycetidae</taxon>
        <taxon>Agaricales</taxon>
        <taxon>Marasmiineae</taxon>
        <taxon>Mycenaceae</taxon>
        <taxon>Mycena</taxon>
    </lineage>
</organism>
<feature type="region of interest" description="Disordered" evidence="1">
    <location>
        <begin position="1"/>
        <end position="20"/>
    </location>
</feature>
<evidence type="ECO:0000313" key="2">
    <source>
        <dbReference type="EMBL" id="KAJ7017708.1"/>
    </source>
</evidence>
<dbReference type="Proteomes" id="UP001218188">
    <property type="component" value="Unassembled WGS sequence"/>
</dbReference>
<proteinExistence type="predicted"/>
<keyword evidence="3" id="KW-1185">Reference proteome</keyword>
<dbReference type="EMBL" id="JARJCM010000386">
    <property type="protein sequence ID" value="KAJ7017708.1"/>
    <property type="molecule type" value="Genomic_DNA"/>
</dbReference>
<gene>
    <name evidence="2" type="ORF">C8F04DRAFT_1405656</name>
</gene>
<comment type="caution">
    <text evidence="2">The sequence shown here is derived from an EMBL/GenBank/DDBJ whole genome shotgun (WGS) entry which is preliminary data.</text>
</comment>
<sequence>MSDPDSQGPPMQAHTLDLGLADFGCPDPLEKIFQQVEAQNERRAQQEEVRDTLSSSLGALPREGEHLHHRFGQLSPSEDGTASGGPMTPALSDIASKSPFFQAQLKNNNNSSLTSFASVPSAHAADDADADAEDDQHVTHMHTIAPRQSLSRAVGGLFSSVGMTRRLSRARSAVLPAGGGLGMGGVGGIGGEVVIGVGVATVEVASEAGEEGGEGAAGAGAAGAGAGARGHGRTQTTVHAPLRNQASRGSIAASVGGVGGKSGSGGGWAARARKFTKKFRRKSGDPLAVGDAGRGRRCLRCRRRP</sequence>
<feature type="compositionally biased region" description="Gly residues" evidence="1">
    <location>
        <begin position="256"/>
        <end position="268"/>
    </location>
</feature>
<feature type="compositionally biased region" description="Gly residues" evidence="1">
    <location>
        <begin position="214"/>
        <end position="229"/>
    </location>
</feature>
<feature type="compositionally biased region" description="Low complexity" evidence="1">
    <location>
        <begin position="246"/>
        <end position="255"/>
    </location>
</feature>
<protein>
    <submittedName>
        <fullName evidence="2">Uncharacterized protein</fullName>
    </submittedName>
</protein>
<dbReference type="AlphaFoldDB" id="A0AAD6WKW9"/>